<proteinExistence type="predicted"/>
<protein>
    <submittedName>
        <fullName evidence="1">RRQRL motif-containing zinc-binding protein</fullName>
    </submittedName>
</protein>
<organism evidence="1 2">
    <name type="scientific">Streptomyces gottesmaniae</name>
    <dbReference type="NCBI Taxonomy" id="3075518"/>
    <lineage>
        <taxon>Bacteria</taxon>
        <taxon>Bacillati</taxon>
        <taxon>Actinomycetota</taxon>
        <taxon>Actinomycetes</taxon>
        <taxon>Kitasatosporales</taxon>
        <taxon>Streptomycetaceae</taxon>
        <taxon>Streptomyces</taxon>
    </lineage>
</organism>
<dbReference type="Proteomes" id="UP001180737">
    <property type="component" value="Unassembled WGS sequence"/>
</dbReference>
<evidence type="ECO:0000313" key="2">
    <source>
        <dbReference type="Proteomes" id="UP001180737"/>
    </source>
</evidence>
<dbReference type="EMBL" id="JAVRFJ010000019">
    <property type="protein sequence ID" value="MDT0570105.1"/>
    <property type="molecule type" value="Genomic_DNA"/>
</dbReference>
<dbReference type="InterPro" id="IPR048142">
    <property type="entry name" value="QRL_CxxC_CxxC"/>
</dbReference>
<name>A0ABU2Z1C3_9ACTN</name>
<dbReference type="RefSeq" id="WP_033527420.1">
    <property type="nucleotide sequence ID" value="NZ_JAVRFJ010000019.1"/>
</dbReference>
<evidence type="ECO:0000313" key="1">
    <source>
        <dbReference type="EMBL" id="MDT0570105.1"/>
    </source>
</evidence>
<gene>
    <name evidence="1" type="ORF">RM704_21965</name>
</gene>
<comment type="caution">
    <text evidence="1">The sequence shown here is derived from an EMBL/GenBank/DDBJ whole genome shotgun (WGS) entry which is preliminary data.</text>
</comment>
<sequence length="131" mass="14307">MVARAAFFDPTGATYGIPTYPWRCAPDGYATRRTLRALGLRPGGQPVAAQVMRGRHRRGPLVAHLYRIDLAVPVRPMTSRKWGALALAMLARRTCPKCRITYSYCIPTSLGTCVPCAYPNPHGPVDQGGQP</sequence>
<reference evidence="1" key="1">
    <citation type="submission" date="2024-05" db="EMBL/GenBank/DDBJ databases">
        <title>30 novel species of actinomycetes from the DSMZ collection.</title>
        <authorList>
            <person name="Nouioui I."/>
        </authorList>
    </citation>
    <scope>NUCLEOTIDE SEQUENCE</scope>
    <source>
        <strain evidence="1">DSM 3412</strain>
    </source>
</reference>
<accession>A0ABU2Z1C3</accession>
<keyword evidence="2" id="KW-1185">Reference proteome</keyword>
<dbReference type="NCBIfam" id="NF041638">
    <property type="entry name" value="QRL_CxxC_CxxC"/>
    <property type="match status" value="1"/>
</dbReference>